<dbReference type="SUPFAM" id="SSF56645">
    <property type="entry name" value="Acyl-CoA dehydrogenase NM domain-like"/>
    <property type="match status" value="1"/>
</dbReference>
<dbReference type="EMBL" id="CP106753">
    <property type="protein sequence ID" value="UXY15815.1"/>
    <property type="molecule type" value="Genomic_DNA"/>
</dbReference>
<dbReference type="InterPro" id="IPR037069">
    <property type="entry name" value="AcylCoA_DH/ox_N_sf"/>
</dbReference>
<dbReference type="Pfam" id="PF02771">
    <property type="entry name" value="Acyl-CoA_dh_N"/>
    <property type="match status" value="1"/>
</dbReference>
<organism evidence="2 3">
    <name type="scientific">Chitiniphilus purpureus</name>
    <dbReference type="NCBI Taxonomy" id="2981137"/>
    <lineage>
        <taxon>Bacteria</taxon>
        <taxon>Pseudomonadati</taxon>
        <taxon>Pseudomonadota</taxon>
        <taxon>Betaproteobacteria</taxon>
        <taxon>Neisseriales</taxon>
        <taxon>Chitinibacteraceae</taxon>
        <taxon>Chitiniphilus</taxon>
    </lineage>
</organism>
<gene>
    <name evidence="2" type="ORF">N8I74_02010</name>
</gene>
<dbReference type="PANTHER" id="PTHR43884">
    <property type="entry name" value="ACYL-COA DEHYDROGENASE"/>
    <property type="match status" value="1"/>
</dbReference>
<dbReference type="InterPro" id="IPR009100">
    <property type="entry name" value="AcylCoA_DH/oxidase_NM_dom_sf"/>
</dbReference>
<evidence type="ECO:0000313" key="3">
    <source>
        <dbReference type="Proteomes" id="UP001061302"/>
    </source>
</evidence>
<dbReference type="InterPro" id="IPR013786">
    <property type="entry name" value="AcylCoA_DH/ox_N"/>
</dbReference>
<evidence type="ECO:0000313" key="2">
    <source>
        <dbReference type="EMBL" id="UXY15815.1"/>
    </source>
</evidence>
<keyword evidence="3" id="KW-1185">Reference proteome</keyword>
<name>A0ABY6DN61_9NEIS</name>
<dbReference type="PANTHER" id="PTHR43884:SF12">
    <property type="entry name" value="ISOVALERYL-COA DEHYDROGENASE, MITOCHONDRIAL-RELATED"/>
    <property type="match status" value="1"/>
</dbReference>
<reference evidence="2" key="1">
    <citation type="submission" date="2022-10" db="EMBL/GenBank/DDBJ databases">
        <title>Chitiniphilus purpureus sp. nov., a novel chitin-degrading bacterium isolated from crawfish pond sediment.</title>
        <authorList>
            <person name="Li K."/>
        </authorList>
    </citation>
    <scope>NUCLEOTIDE SEQUENCE</scope>
    <source>
        <strain evidence="2">CD1</strain>
    </source>
</reference>
<feature type="domain" description="Acyl-CoA dehydrogenase/oxidase N-terminal" evidence="1">
    <location>
        <begin position="24"/>
        <end position="92"/>
    </location>
</feature>
<accession>A0ABY6DN61</accession>
<dbReference type="PIRSF" id="PIRSF016578">
    <property type="entry name" value="HsaA"/>
    <property type="match status" value="1"/>
</dbReference>
<protein>
    <submittedName>
        <fullName evidence="2">Acyl-CoA/acyl-ACP dehydrogenase</fullName>
    </submittedName>
</protein>
<dbReference type="Gene3D" id="1.10.540.10">
    <property type="entry name" value="Acyl-CoA dehydrogenase/oxidase, N-terminal domain"/>
    <property type="match status" value="1"/>
</dbReference>
<dbReference type="InterPro" id="IPR036250">
    <property type="entry name" value="AcylCo_DH-like_C"/>
</dbReference>
<dbReference type="Gene3D" id="1.20.140.10">
    <property type="entry name" value="Butyryl-CoA Dehydrogenase, subunit A, domain 3"/>
    <property type="match status" value="1"/>
</dbReference>
<proteinExistence type="predicted"/>
<dbReference type="InterPro" id="IPR046373">
    <property type="entry name" value="Acyl-CoA_Oxase/DH_mid-dom_sf"/>
</dbReference>
<dbReference type="Proteomes" id="UP001061302">
    <property type="component" value="Chromosome"/>
</dbReference>
<sequence>MVKVATEITPDLVNILFNNSPLPDREGRFPHENISVLKDVRAFSLLVPQRYGGAACSVSDATSYAINLGGGCLSTALIWAMHSQQVATIAQMTGNRVSEVLADVTNQKLVASVTSEYEGGADLMTSNSPVFLKGEMIEVRRRAPVVSYASEADYFLMKMRETEDAAITKICALLISKTEINIEPLGAWNAMGMRGTQSIPVFFSGLIKPECLLEGDFKKTINSTMIPIGHLLWAASWYGAARFSLKRVLKIIPRRKLDSSEISLCTLSRIRMKLDAIAAMIEKGQRLLETKSGRFETHEMIFFNNLKIISSSYCFEVLRDLVEIAGIRDGFLQDSNTGLERVFRDISAASLMFPNDRIRVINGRLALFDNIF</sequence>
<dbReference type="RefSeq" id="WP_263125250.1">
    <property type="nucleotide sequence ID" value="NZ_CP106753.1"/>
</dbReference>
<evidence type="ECO:0000259" key="1">
    <source>
        <dbReference type="Pfam" id="PF02771"/>
    </source>
</evidence>
<dbReference type="SUPFAM" id="SSF47203">
    <property type="entry name" value="Acyl-CoA dehydrogenase C-terminal domain-like"/>
    <property type="match status" value="1"/>
</dbReference>
<dbReference type="Gene3D" id="2.40.110.10">
    <property type="entry name" value="Butyryl-CoA Dehydrogenase, subunit A, domain 2"/>
    <property type="match status" value="1"/>
</dbReference>